<proteinExistence type="inferred from homology"/>
<dbReference type="SUPFAM" id="SSF56801">
    <property type="entry name" value="Acetyl-CoA synthetase-like"/>
    <property type="match status" value="1"/>
</dbReference>
<protein>
    <submittedName>
        <fullName evidence="4">AMP-dependent synthetase and ligase</fullName>
    </submittedName>
</protein>
<dbReference type="GO" id="GO:0006631">
    <property type="term" value="P:fatty acid metabolic process"/>
    <property type="evidence" value="ECO:0007669"/>
    <property type="project" value="TreeGrafter"/>
</dbReference>
<organism evidence="4 5">
    <name type="scientific">Mucilaginibacter paludis DSM 18603</name>
    <dbReference type="NCBI Taxonomy" id="714943"/>
    <lineage>
        <taxon>Bacteria</taxon>
        <taxon>Pseudomonadati</taxon>
        <taxon>Bacteroidota</taxon>
        <taxon>Sphingobacteriia</taxon>
        <taxon>Sphingobacteriales</taxon>
        <taxon>Sphingobacteriaceae</taxon>
        <taxon>Mucilaginibacter</taxon>
    </lineage>
</organism>
<dbReference type="eggNOG" id="COG0318">
    <property type="taxonomic scope" value="Bacteria"/>
</dbReference>
<dbReference type="PANTHER" id="PTHR43201:SF5">
    <property type="entry name" value="MEDIUM-CHAIN ACYL-COA LIGASE ACSF2, MITOCHONDRIAL"/>
    <property type="match status" value="1"/>
</dbReference>
<feature type="domain" description="AMP-dependent synthetase/ligase" evidence="3">
    <location>
        <begin position="14"/>
        <end position="379"/>
    </location>
</feature>
<dbReference type="GO" id="GO:0031956">
    <property type="term" value="F:medium-chain fatty acid-CoA ligase activity"/>
    <property type="evidence" value="ECO:0007669"/>
    <property type="project" value="TreeGrafter"/>
</dbReference>
<evidence type="ECO:0000313" key="4">
    <source>
        <dbReference type="EMBL" id="EHQ30282.1"/>
    </source>
</evidence>
<dbReference type="STRING" id="714943.Mucpa_6226"/>
<dbReference type="AlphaFoldDB" id="H1Y1E8"/>
<dbReference type="RefSeq" id="WP_008511889.1">
    <property type="nucleotide sequence ID" value="NZ_CM001403.1"/>
</dbReference>
<evidence type="ECO:0000313" key="5">
    <source>
        <dbReference type="Proteomes" id="UP000002774"/>
    </source>
</evidence>
<dbReference type="InterPro" id="IPR000873">
    <property type="entry name" value="AMP-dep_synth/lig_dom"/>
</dbReference>
<dbReference type="InterPro" id="IPR042099">
    <property type="entry name" value="ANL_N_sf"/>
</dbReference>
<dbReference type="PANTHER" id="PTHR43201">
    <property type="entry name" value="ACYL-COA SYNTHETASE"/>
    <property type="match status" value="1"/>
</dbReference>
<dbReference type="Proteomes" id="UP000002774">
    <property type="component" value="Chromosome"/>
</dbReference>
<dbReference type="HOGENOM" id="CLU_000022_59_12_10"/>
<name>H1Y1E8_9SPHI</name>
<dbReference type="InterPro" id="IPR020845">
    <property type="entry name" value="AMP-binding_CS"/>
</dbReference>
<dbReference type="OrthoDB" id="812569at2"/>
<keyword evidence="2 4" id="KW-0436">Ligase</keyword>
<accession>H1Y1E8</accession>
<evidence type="ECO:0000256" key="1">
    <source>
        <dbReference type="ARBA" id="ARBA00006432"/>
    </source>
</evidence>
<reference evidence="4" key="1">
    <citation type="submission" date="2011-09" db="EMBL/GenBank/DDBJ databases">
        <title>The permanent draft genome of Mucilaginibacter paludis DSM 18603.</title>
        <authorList>
            <consortium name="US DOE Joint Genome Institute (JGI-PGF)"/>
            <person name="Lucas S."/>
            <person name="Han J."/>
            <person name="Lapidus A."/>
            <person name="Bruce D."/>
            <person name="Goodwin L."/>
            <person name="Pitluck S."/>
            <person name="Peters L."/>
            <person name="Kyrpides N."/>
            <person name="Mavromatis K."/>
            <person name="Ivanova N."/>
            <person name="Mikhailova N."/>
            <person name="Held B."/>
            <person name="Detter J.C."/>
            <person name="Tapia R."/>
            <person name="Han C."/>
            <person name="Land M."/>
            <person name="Hauser L."/>
            <person name="Markowitz V."/>
            <person name="Cheng J.-F."/>
            <person name="Hugenholtz P."/>
            <person name="Woyke T."/>
            <person name="Wu D."/>
            <person name="Tindall B."/>
            <person name="Brambilla E."/>
            <person name="Klenk H.-P."/>
            <person name="Eisen J.A."/>
        </authorList>
    </citation>
    <scope>NUCLEOTIDE SEQUENCE [LARGE SCALE GENOMIC DNA]</scope>
    <source>
        <strain evidence="4">DSM 18603</strain>
    </source>
</reference>
<evidence type="ECO:0000256" key="2">
    <source>
        <dbReference type="ARBA" id="ARBA00022598"/>
    </source>
</evidence>
<gene>
    <name evidence="4" type="ORF">Mucpa_6226</name>
</gene>
<comment type="similarity">
    <text evidence="1">Belongs to the ATP-dependent AMP-binding enzyme family.</text>
</comment>
<dbReference type="PROSITE" id="PS00455">
    <property type="entry name" value="AMP_BINDING"/>
    <property type="match status" value="1"/>
</dbReference>
<keyword evidence="5" id="KW-1185">Reference proteome</keyword>
<evidence type="ECO:0000259" key="3">
    <source>
        <dbReference type="Pfam" id="PF00501"/>
    </source>
</evidence>
<dbReference type="Pfam" id="PF00501">
    <property type="entry name" value="AMP-binding"/>
    <property type="match status" value="1"/>
</dbReference>
<dbReference type="Gene3D" id="3.40.50.12780">
    <property type="entry name" value="N-terminal domain of ligase-like"/>
    <property type="match status" value="1"/>
</dbReference>
<sequence length="513" mass="57044">MSNNYEAFNITDLFFEAAKKHPLKTAIIAQGKRIHFGGLAAEVERTAQYFLKKGIGKGDRVLVFVPMGVNLYRIVLALFKIGATAVFLDEWVSKQRMEECCKVAQCKAFIGIAKARILAFLSAELRKIPIKLGVGYKEAGPKMPIPVTTTEDTALITFTTGSTGTPKAALRTHGFLYHQFIALREEIKPADANVAMVVLPIVLLINLATGTTSVITDFKSSKPNSLKPEQIIKDIETYSVNLIIASPFFVKKLSEYIIQNQISIAGMEKIFTGGAPVFPAEAAIYNEAFPKTTIQIVYGSTEAEPISLINIRRLLTLNDQIFNGLNVGRVAECAQVKIIQILDKVIELNTEGELTGITLPVSQVGEIIVSGKHVLKQYFNNDKALKRNKIFIADECWHRTGDSGYLNAAGDLFLTGRCNTLIEKDGKMVYPFIYENYFQSVDGVEVGTMVLLKDRITAVIELKNRRKDKDVKNTLMADDQIEQVVFLEKAPRDLRHNSKIDYQNLATVLEKLD</sequence>
<dbReference type="EMBL" id="CM001403">
    <property type="protein sequence ID" value="EHQ30282.1"/>
    <property type="molecule type" value="Genomic_DNA"/>
</dbReference>